<feature type="region of interest" description="Disordered" evidence="3">
    <location>
        <begin position="1"/>
        <end position="27"/>
    </location>
</feature>
<dbReference type="PANTHER" id="PTHR41286:SF1">
    <property type="entry name" value="HNH NUCLEASE YAJD-RELATED"/>
    <property type="match status" value="1"/>
</dbReference>
<dbReference type="Proteomes" id="UP000326207">
    <property type="component" value="Unassembled WGS sequence"/>
</dbReference>
<feature type="domain" description="HNH nuclease" evidence="4">
    <location>
        <begin position="37"/>
        <end position="100"/>
    </location>
</feature>
<dbReference type="SMART" id="SM00507">
    <property type="entry name" value="HNHc"/>
    <property type="match status" value="1"/>
</dbReference>
<keyword evidence="2" id="KW-0378">Hydrolase</keyword>
<evidence type="ECO:0000256" key="1">
    <source>
        <dbReference type="ARBA" id="ARBA00022722"/>
    </source>
</evidence>
<comment type="caution">
    <text evidence="5">The sequence shown here is derived from an EMBL/GenBank/DDBJ whole genome shotgun (WGS) entry which is preliminary data.</text>
</comment>
<protein>
    <recommendedName>
        <fullName evidence="4">HNH nuclease domain-containing protein</fullName>
    </recommendedName>
</protein>
<evidence type="ECO:0000313" key="6">
    <source>
        <dbReference type="Proteomes" id="UP000326207"/>
    </source>
</evidence>
<feature type="compositionally biased region" description="Basic and acidic residues" evidence="3">
    <location>
        <begin position="1"/>
        <end position="10"/>
    </location>
</feature>
<proteinExistence type="predicted"/>
<reference evidence="5 6" key="1">
    <citation type="submission" date="2019-10" db="EMBL/GenBank/DDBJ databases">
        <title>Unraveling microbial dark matter from salterns through culturing: the case of the genus Halosegnis.</title>
        <authorList>
            <person name="Duran-Viseras A."/>
            <person name="Andrei A.-S."/>
            <person name="Vera-Gargallo B."/>
            <person name="Ghai R."/>
            <person name="Sanchez-Porro C."/>
            <person name="Ventosa A."/>
        </authorList>
    </citation>
    <scope>NUCLEOTIDE SEQUENCE [LARGE SCALE GENOMIC DNA]</scope>
    <source>
        <strain evidence="5 6">F19-13</strain>
    </source>
</reference>
<dbReference type="RefSeq" id="WP_152156184.1">
    <property type="nucleotide sequence ID" value="NZ_QMDY01000003.1"/>
</dbReference>
<dbReference type="EMBL" id="QMDY01000003">
    <property type="protein sequence ID" value="KAB7518804.1"/>
    <property type="molecule type" value="Genomic_DNA"/>
</dbReference>
<organism evidence="5 6">
    <name type="scientific">Halosegnis rubeus</name>
    <dbReference type="NCBI Taxonomy" id="2212850"/>
    <lineage>
        <taxon>Archaea</taxon>
        <taxon>Methanobacteriati</taxon>
        <taxon>Methanobacteriota</taxon>
        <taxon>Stenosarchaea group</taxon>
        <taxon>Halobacteria</taxon>
        <taxon>Halobacteriales</taxon>
        <taxon>Natronomonadaceae</taxon>
        <taxon>Halosegnis</taxon>
    </lineage>
</organism>
<dbReference type="GO" id="GO:0008270">
    <property type="term" value="F:zinc ion binding"/>
    <property type="evidence" value="ECO:0007669"/>
    <property type="project" value="InterPro"/>
</dbReference>
<evidence type="ECO:0000256" key="3">
    <source>
        <dbReference type="SAM" id="MobiDB-lite"/>
    </source>
</evidence>
<dbReference type="AlphaFoldDB" id="A0A5N5UJ94"/>
<dbReference type="PANTHER" id="PTHR41286">
    <property type="entry name" value="HNH NUCLEASE YAJD-RELATED"/>
    <property type="match status" value="1"/>
</dbReference>
<name>A0A5N5UJ94_9EURY</name>
<dbReference type="GO" id="GO:0004519">
    <property type="term" value="F:endonuclease activity"/>
    <property type="evidence" value="ECO:0007669"/>
    <property type="project" value="InterPro"/>
</dbReference>
<dbReference type="InterPro" id="IPR003615">
    <property type="entry name" value="HNH_nuc"/>
</dbReference>
<dbReference type="GO" id="GO:0003676">
    <property type="term" value="F:nucleic acid binding"/>
    <property type="evidence" value="ECO:0007669"/>
    <property type="project" value="InterPro"/>
</dbReference>
<dbReference type="GO" id="GO:0016787">
    <property type="term" value="F:hydrolase activity"/>
    <property type="evidence" value="ECO:0007669"/>
    <property type="project" value="UniProtKB-KW"/>
</dbReference>
<evidence type="ECO:0000259" key="4">
    <source>
        <dbReference type="SMART" id="SM00507"/>
    </source>
</evidence>
<gene>
    <name evidence="5" type="ORF">DP108_06455</name>
</gene>
<dbReference type="CDD" id="cd00085">
    <property type="entry name" value="HNHc"/>
    <property type="match status" value="1"/>
</dbReference>
<evidence type="ECO:0000256" key="2">
    <source>
        <dbReference type="ARBA" id="ARBA00022801"/>
    </source>
</evidence>
<dbReference type="Pfam" id="PF01844">
    <property type="entry name" value="HNH"/>
    <property type="match status" value="1"/>
</dbReference>
<dbReference type="GO" id="GO:0005829">
    <property type="term" value="C:cytosol"/>
    <property type="evidence" value="ECO:0007669"/>
    <property type="project" value="TreeGrafter"/>
</dbReference>
<sequence>MVEHRLRAVDKQPSPSPTTDTPPFLRRDGYYGPDWSEVRVEAIERDRERCTRCGLSREEHRQQFGQDLHVHHVTPLREIGDYRRANELENLRTLCWRCHTAVE</sequence>
<dbReference type="InterPro" id="IPR002711">
    <property type="entry name" value="HNH"/>
</dbReference>
<dbReference type="Gene3D" id="1.10.30.50">
    <property type="match status" value="1"/>
</dbReference>
<evidence type="ECO:0000313" key="5">
    <source>
        <dbReference type="EMBL" id="KAB7518804.1"/>
    </source>
</evidence>
<keyword evidence="1" id="KW-0540">Nuclease</keyword>
<accession>A0A5N5UJ94</accession>